<protein>
    <submittedName>
        <fullName evidence="6">Retrotransposon protein, putative, Ty3-gypsy subclass</fullName>
    </submittedName>
</protein>
<feature type="domain" description="Integrase catalytic" evidence="5">
    <location>
        <begin position="699"/>
        <end position="830"/>
    </location>
</feature>
<dbReference type="CDD" id="cd00303">
    <property type="entry name" value="retropepsin_like"/>
    <property type="match status" value="1"/>
</dbReference>
<dbReference type="InterPro" id="IPR043128">
    <property type="entry name" value="Rev_trsase/Diguanyl_cyclase"/>
</dbReference>
<dbReference type="InterPro" id="IPR000477">
    <property type="entry name" value="RT_dom"/>
</dbReference>
<evidence type="ECO:0000313" key="6">
    <source>
        <dbReference type="EMBL" id="ABA95873.1"/>
    </source>
</evidence>
<dbReference type="PROSITE" id="PS50994">
    <property type="entry name" value="INTEGRASE"/>
    <property type="match status" value="1"/>
</dbReference>
<evidence type="ECO:0000259" key="5">
    <source>
        <dbReference type="PROSITE" id="PS50994"/>
    </source>
</evidence>
<organism evidence="6">
    <name type="scientific">Oryza sativa subsp. japonica</name>
    <name type="common">Rice</name>
    <dbReference type="NCBI Taxonomy" id="39947"/>
    <lineage>
        <taxon>Eukaryota</taxon>
        <taxon>Viridiplantae</taxon>
        <taxon>Streptophyta</taxon>
        <taxon>Embryophyta</taxon>
        <taxon>Tracheophyta</taxon>
        <taxon>Spermatophyta</taxon>
        <taxon>Magnoliopsida</taxon>
        <taxon>Liliopsida</taxon>
        <taxon>Poales</taxon>
        <taxon>Poaceae</taxon>
        <taxon>BOP clade</taxon>
        <taxon>Oryzoideae</taxon>
        <taxon>Oryzeae</taxon>
        <taxon>Oryzinae</taxon>
        <taxon>Oryza</taxon>
        <taxon>Oryza sativa</taxon>
    </lineage>
</organism>
<dbReference type="Gene3D" id="1.10.340.70">
    <property type="match status" value="1"/>
</dbReference>
<dbReference type="InterPro" id="IPR001584">
    <property type="entry name" value="Integrase_cat-core"/>
</dbReference>
<dbReference type="EMBL" id="DP000011">
    <property type="protein sequence ID" value="ABA95873.1"/>
    <property type="molecule type" value="Genomic_DNA"/>
</dbReference>
<dbReference type="GO" id="GO:0016779">
    <property type="term" value="F:nucleotidyltransferase activity"/>
    <property type="evidence" value="ECO:0007669"/>
    <property type="project" value="UniProtKB-KW"/>
</dbReference>
<name>Q2QXA4_ORYSJ</name>
<gene>
    <name evidence="6" type="ordered locus">LOC_Os12g06710</name>
</gene>
<reference evidence="6" key="1">
    <citation type="journal article" date="2005" name="BMC Biol.">
        <title>The sequence of rice chromosomes 11 and 12, rich in disease resistance genes and recent gene duplications.</title>
        <authorList>
            <consortium name="The rice chromosomes 11 and 12 sequencing consortia"/>
        </authorList>
    </citation>
    <scope>NUCLEOTIDE SEQUENCE [LARGE SCALE GENOMIC DNA]</scope>
</reference>
<dbReference type="InterPro" id="IPR036397">
    <property type="entry name" value="RNaseH_sf"/>
</dbReference>
<dbReference type="Gene3D" id="3.30.70.270">
    <property type="match status" value="2"/>
</dbReference>
<reference evidence="6" key="2">
    <citation type="submission" date="2005-04" db="EMBL/GenBank/DDBJ databases">
        <authorList>
            <person name="Buell C.R."/>
            <person name="Wing R.A."/>
            <person name="McCombie W.A."/>
            <person name="Ouyang S."/>
        </authorList>
    </citation>
    <scope>NUCLEOTIDE SEQUENCE</scope>
</reference>
<keyword evidence="1" id="KW-0808">Transferase</keyword>
<dbReference type="InterPro" id="IPR043502">
    <property type="entry name" value="DNA/RNA_pol_sf"/>
</dbReference>
<sequence>MQLRTVHNITAAGEGAPRYLNQQISFGPEDAEGVLFPHQDPLVISAEVVGFEVRRILVDGGSSADVIFAEAYVKMGLPTLALTQAPASLRGFGGEAVQVLGQVQLVVAFGTSENRREEQILFDVIDIPYNYNAIFGRATLNKFEAISHHNYLKLKMPGPTGVIVIKRLQPLTASKGDLAAINRAVHNIEAEPHDHAKRMPKPAPHGKVIKMQVDDADPTKFVLLEGDLGEEEAKNILEVLKKNTDIFAWSPDEVGEAAKAEVQKLLKAGVIEEIDHPEWLANPVLVKKSNGKWRMCVDFTDLNKVCPKDDFPLPRIDQLVDSSAGCELMSFLDAYSSYHHIHMNPADIPKTAFITPFGTFCHLRMPFGLRNVGATFPRLVYKVLYKQLGRNVEAYVDDIIVKSRKAFDHASDLQETFDNLRAAGMKLNPEKCVFGVRAGKLLGFLVSERGIEANPEKIDAIQQMKPSSSVREVQKLAGRIAAVSRFLSKAAEKGFPFFKTLRGTGKFSWTPECQAHKVTVPSQYPLGEVLRGKEITGRLCKWAAELSPFDLRFVACTAIKSQVLADFVAEWTPAFAPEPEPVEQPWAELGEDPEDWRTPFVKYLKNDWLPEDEAEAKRLQLRATKYKLVSGQLYRSGVLQPLLRCIFFAEGEEMVIEIHQELCGAHQAARTVASKVFHQGVYWPTMLKVCVEQTKRPNHLARSLRQQYRSLYGKNIVCRFGVPKEFITDNGKQFDSDKFREMCEGLNLEIRFTSVAHPQSNRAAERTNGKILEALKKRLEGVAKGKWPDEMLSVLWAIRTTPTRPTKFSPFILLYGDEAMTPTELGANSPRVMFSGGEDGREVSLELLEWVRVEAL</sequence>
<accession>Q2QXA4</accession>
<proteinExistence type="predicted"/>
<evidence type="ECO:0000256" key="1">
    <source>
        <dbReference type="ARBA" id="ARBA00022679"/>
    </source>
</evidence>
<keyword evidence="2" id="KW-0548">Nucleotidyltransferase</keyword>
<dbReference type="SUPFAM" id="SSF56672">
    <property type="entry name" value="DNA/RNA polymerases"/>
    <property type="match status" value="1"/>
</dbReference>
<dbReference type="CDD" id="cd01647">
    <property type="entry name" value="RT_LTR"/>
    <property type="match status" value="1"/>
</dbReference>
<dbReference type="Gene3D" id="3.10.10.10">
    <property type="entry name" value="HIV Type 1 Reverse Transcriptase, subunit A, domain 1"/>
    <property type="match status" value="1"/>
</dbReference>
<dbReference type="Gene3D" id="2.40.70.10">
    <property type="entry name" value="Acid Proteases"/>
    <property type="match status" value="1"/>
</dbReference>
<dbReference type="InterPro" id="IPR021109">
    <property type="entry name" value="Peptidase_aspartic_dom_sf"/>
</dbReference>
<dbReference type="Pfam" id="PF00078">
    <property type="entry name" value="RVT_1"/>
    <property type="match status" value="1"/>
</dbReference>
<dbReference type="AlphaFoldDB" id="Q2QXA4"/>
<dbReference type="GO" id="GO:0015074">
    <property type="term" value="P:DNA integration"/>
    <property type="evidence" value="ECO:0007669"/>
    <property type="project" value="InterPro"/>
</dbReference>
<dbReference type="PANTHER" id="PTHR37984">
    <property type="entry name" value="PROTEIN CBG26694"/>
    <property type="match status" value="1"/>
</dbReference>
<evidence type="ECO:0000256" key="4">
    <source>
        <dbReference type="ARBA" id="ARBA00022759"/>
    </source>
</evidence>
<dbReference type="PANTHER" id="PTHR37984:SF5">
    <property type="entry name" value="PROTEIN NYNRIN-LIKE"/>
    <property type="match status" value="1"/>
</dbReference>
<dbReference type="InterPro" id="IPR012337">
    <property type="entry name" value="RNaseH-like_sf"/>
</dbReference>
<keyword evidence="4" id="KW-0255">Endonuclease</keyword>
<dbReference type="Gene3D" id="3.30.420.10">
    <property type="entry name" value="Ribonuclease H-like superfamily/Ribonuclease H"/>
    <property type="match status" value="1"/>
</dbReference>
<dbReference type="GO" id="GO:0003676">
    <property type="term" value="F:nucleic acid binding"/>
    <property type="evidence" value="ECO:0007669"/>
    <property type="project" value="InterPro"/>
</dbReference>
<evidence type="ECO:0000256" key="2">
    <source>
        <dbReference type="ARBA" id="ARBA00022695"/>
    </source>
</evidence>
<dbReference type="InterPro" id="IPR050951">
    <property type="entry name" value="Retrovirus_Pol_polyprotein"/>
</dbReference>
<evidence type="ECO:0000256" key="3">
    <source>
        <dbReference type="ARBA" id="ARBA00022722"/>
    </source>
</evidence>
<dbReference type="GO" id="GO:0004519">
    <property type="term" value="F:endonuclease activity"/>
    <property type="evidence" value="ECO:0007669"/>
    <property type="project" value="UniProtKB-KW"/>
</dbReference>
<keyword evidence="4" id="KW-0378">Hydrolase</keyword>
<dbReference type="SUPFAM" id="SSF53098">
    <property type="entry name" value="Ribonuclease H-like"/>
    <property type="match status" value="1"/>
</dbReference>
<keyword evidence="3" id="KW-0540">Nuclease</keyword>
<reference evidence="6" key="3">
    <citation type="submission" date="2006-01" db="EMBL/GenBank/DDBJ databases">
        <authorList>
            <person name="Buell R."/>
        </authorList>
    </citation>
    <scope>NUCLEOTIDE SEQUENCE</scope>
</reference>